<dbReference type="InterPro" id="IPR001041">
    <property type="entry name" value="2Fe-2S_ferredoxin-type"/>
</dbReference>
<evidence type="ECO:0000256" key="2">
    <source>
        <dbReference type="ARBA" id="ARBA00022723"/>
    </source>
</evidence>
<dbReference type="SUPFAM" id="SSF54292">
    <property type="entry name" value="2Fe-2S ferredoxin-like"/>
    <property type="match status" value="1"/>
</dbReference>
<dbReference type="GO" id="GO:0016491">
    <property type="term" value="F:oxidoreductase activity"/>
    <property type="evidence" value="ECO:0007669"/>
    <property type="project" value="InterPro"/>
</dbReference>
<keyword evidence="3" id="KW-0408">Iron</keyword>
<proteinExistence type="predicted"/>
<evidence type="ECO:0000256" key="3">
    <source>
        <dbReference type="ARBA" id="ARBA00023004"/>
    </source>
</evidence>
<dbReference type="Proteomes" id="UP000298781">
    <property type="component" value="Chromosome"/>
</dbReference>
<feature type="domain" description="2Fe-2S ferredoxin-type" evidence="5">
    <location>
        <begin position="29"/>
        <end position="105"/>
    </location>
</feature>
<keyword evidence="2" id="KW-0479">Metal-binding</keyword>
<protein>
    <submittedName>
        <fullName evidence="6">(2Fe-2S)-binding protein</fullName>
    </submittedName>
</protein>
<dbReference type="InterPro" id="IPR002888">
    <property type="entry name" value="2Fe-2S-bd"/>
</dbReference>
<dbReference type="Pfam" id="PF01799">
    <property type="entry name" value="Fer2_2"/>
    <property type="match status" value="1"/>
</dbReference>
<dbReference type="InterPro" id="IPR036010">
    <property type="entry name" value="2Fe-2S_ferredoxin-like_sf"/>
</dbReference>
<gene>
    <name evidence="6" type="ORF">E8M01_24610</name>
</gene>
<dbReference type="SUPFAM" id="SSF47741">
    <property type="entry name" value="CO dehydrogenase ISP C-domain like"/>
    <property type="match status" value="1"/>
</dbReference>
<reference evidence="6 7" key="1">
    <citation type="submission" date="2019-04" db="EMBL/GenBank/DDBJ databases">
        <title>Phreatobacter aquaticus sp. nov.</title>
        <authorList>
            <person name="Choi A."/>
        </authorList>
    </citation>
    <scope>NUCLEOTIDE SEQUENCE [LARGE SCALE GENOMIC DNA]</scope>
    <source>
        <strain evidence="6 7">KCTC 52518</strain>
    </source>
</reference>
<evidence type="ECO:0000259" key="5">
    <source>
        <dbReference type="PROSITE" id="PS51085"/>
    </source>
</evidence>
<dbReference type="InterPro" id="IPR051452">
    <property type="entry name" value="Diverse_Oxidoreductases"/>
</dbReference>
<dbReference type="Pfam" id="PF00111">
    <property type="entry name" value="Fer2"/>
    <property type="match status" value="1"/>
</dbReference>
<dbReference type="Gene3D" id="3.10.20.30">
    <property type="match status" value="1"/>
</dbReference>
<accession>A0A4D7BAG8</accession>
<evidence type="ECO:0000313" key="6">
    <source>
        <dbReference type="EMBL" id="QCI67138.1"/>
    </source>
</evidence>
<dbReference type="OrthoDB" id="7915399at2"/>
<dbReference type="AlphaFoldDB" id="A0A4D7BAG8"/>
<name>A0A4D7BAG8_9HYPH</name>
<dbReference type="PANTHER" id="PTHR44379">
    <property type="entry name" value="OXIDOREDUCTASE WITH IRON-SULFUR SUBUNIT"/>
    <property type="match status" value="1"/>
</dbReference>
<dbReference type="EMBL" id="CP039690">
    <property type="protein sequence ID" value="QCI67138.1"/>
    <property type="molecule type" value="Genomic_DNA"/>
</dbReference>
<keyword evidence="1" id="KW-0001">2Fe-2S</keyword>
<organism evidence="6 7">
    <name type="scientific">Phreatobacter stygius</name>
    <dbReference type="NCBI Taxonomy" id="1940610"/>
    <lineage>
        <taxon>Bacteria</taxon>
        <taxon>Pseudomonadati</taxon>
        <taxon>Pseudomonadota</taxon>
        <taxon>Alphaproteobacteria</taxon>
        <taxon>Hyphomicrobiales</taxon>
        <taxon>Phreatobacteraceae</taxon>
        <taxon>Phreatobacter</taxon>
    </lineage>
</organism>
<keyword evidence="7" id="KW-1185">Reference proteome</keyword>
<evidence type="ECO:0000313" key="7">
    <source>
        <dbReference type="Proteomes" id="UP000298781"/>
    </source>
</evidence>
<dbReference type="PROSITE" id="PS51085">
    <property type="entry name" value="2FE2S_FER_2"/>
    <property type="match status" value="1"/>
</dbReference>
<sequence length="188" mass="19159">MERRAATGLALCRRQFPGRGACGASVVTGALSLQVNGQAVAMDANDPVMLIELLRNRLGLKATRLGCGLEQCGACMVLVDGEPVPSCGREAAAFAGRAVTTVEGISAGGLHPLQQALIDEQAGQCGFCLSGIMMSGLALLAANPDPSRAEIALALDRHLCRCGAQNRIIAAVERAASVLRGGGVHAAG</sequence>
<dbReference type="KEGG" id="pstg:E8M01_24610"/>
<evidence type="ECO:0000256" key="1">
    <source>
        <dbReference type="ARBA" id="ARBA00022714"/>
    </source>
</evidence>
<dbReference type="Gene3D" id="1.10.150.120">
    <property type="entry name" value="[2Fe-2S]-binding domain"/>
    <property type="match status" value="1"/>
</dbReference>
<dbReference type="PANTHER" id="PTHR44379:SF2">
    <property type="entry name" value="BLR6218 PROTEIN"/>
    <property type="match status" value="1"/>
</dbReference>
<dbReference type="InterPro" id="IPR012675">
    <property type="entry name" value="Beta-grasp_dom_sf"/>
</dbReference>
<dbReference type="GO" id="GO:0051537">
    <property type="term" value="F:2 iron, 2 sulfur cluster binding"/>
    <property type="evidence" value="ECO:0007669"/>
    <property type="project" value="UniProtKB-KW"/>
</dbReference>
<dbReference type="GO" id="GO:0046872">
    <property type="term" value="F:metal ion binding"/>
    <property type="evidence" value="ECO:0007669"/>
    <property type="project" value="UniProtKB-KW"/>
</dbReference>
<dbReference type="InterPro" id="IPR036884">
    <property type="entry name" value="2Fe-2S-bd_dom_sf"/>
</dbReference>
<evidence type="ECO:0000256" key="4">
    <source>
        <dbReference type="ARBA" id="ARBA00023014"/>
    </source>
</evidence>
<keyword evidence="4" id="KW-0411">Iron-sulfur</keyword>